<keyword evidence="9" id="KW-1185">Reference proteome</keyword>
<evidence type="ECO:0000256" key="4">
    <source>
        <dbReference type="ARBA" id="ARBA00023157"/>
    </source>
</evidence>
<dbReference type="PROSITE" id="PS00941">
    <property type="entry name" value="CARBOXYLESTERASE_B_2"/>
    <property type="match status" value="1"/>
</dbReference>
<gene>
    <name evidence="8" type="ORF">HERILL_LOCUS4923</name>
</gene>
<evidence type="ECO:0000313" key="9">
    <source>
        <dbReference type="Proteomes" id="UP000594454"/>
    </source>
</evidence>
<dbReference type="Gene3D" id="3.40.50.1820">
    <property type="entry name" value="alpha/beta hydrolase"/>
    <property type="match status" value="1"/>
</dbReference>
<dbReference type="InterPro" id="IPR019819">
    <property type="entry name" value="Carboxylesterase_B_CS"/>
</dbReference>
<keyword evidence="2" id="KW-0719">Serine esterase</keyword>
<evidence type="ECO:0000256" key="6">
    <source>
        <dbReference type="RuleBase" id="RU361235"/>
    </source>
</evidence>
<dbReference type="GO" id="GO:0052689">
    <property type="term" value="F:carboxylic ester hydrolase activity"/>
    <property type="evidence" value="ECO:0007669"/>
    <property type="project" value="UniProtKB-KW"/>
</dbReference>
<dbReference type="SUPFAM" id="SSF53474">
    <property type="entry name" value="alpha/beta-Hydrolases"/>
    <property type="match status" value="1"/>
</dbReference>
<evidence type="ECO:0000256" key="3">
    <source>
        <dbReference type="ARBA" id="ARBA00022801"/>
    </source>
</evidence>
<dbReference type="InParanoid" id="A0A7R8UJI3"/>
<accession>A0A7R8UJI3</accession>
<keyword evidence="5" id="KW-0325">Glycoprotein</keyword>
<dbReference type="PANTHER" id="PTHR43142:SF1">
    <property type="entry name" value="CARBOXYLIC ESTER HYDROLASE"/>
    <property type="match status" value="1"/>
</dbReference>
<comment type="similarity">
    <text evidence="1 6">Belongs to the type-B carboxylesterase/lipase family.</text>
</comment>
<sequence length="605" mass="67513">MLIIVILLFVAKSVISLASPPRVILPHGGVLVGKHMQTSNGKFVDAFIGVPYAKPPVGKFRFASPQKADSWEGEKVTDTDTTVCLQYNKFEPGNIVGSEDCLYINLYTPTNRTKVDEFPVLVWFHGGAFALGGSNSEDTGPQRLLDNDIILVTVAYRLGALGFLSTGTLDSPGNYGLKDQAMALQWIRENIKTFGGNINDVIVAGQSAGGASASFHLVSPLSKGFFHKAIMHSGNYFDFWTIIDRKVAIERTKKLASLVNCTTANGSEELVGCLRETSALDIVATSDKFLATVTGHPLTVFAPVVEPKWAGAFLPENPRMLSKTYGHTIPIIIGVTSDDGLMTSASLIYTYNQEFKDNFKTFLPVMIGYDNRPPRVQEKITRQLDHFYFNGVHNWSVQNHQNLTNLLSDDLFYSGMDRFLRNRFAAKRFGPTYVYVFDQRGPKSFTELFEGGPEYYGVAHADDLPYIFPMDQLNISRTYCDNQMLYAMPKMWTDFMRTGNPTPNNSPVHPKWIPATKFPLNYAQIGNKNGGRSLDSYLNVTNTSIGAAREQDNVAGDFPCNSYNDTRSNEMAFGPKTCVIIRNKVSLEQRRMNFWRSLERSLAWN</sequence>
<dbReference type="AlphaFoldDB" id="A0A7R8UJI3"/>
<evidence type="ECO:0000313" key="8">
    <source>
        <dbReference type="EMBL" id="CAD7081835.1"/>
    </source>
</evidence>
<keyword evidence="6" id="KW-0732">Signal</keyword>
<dbReference type="InterPro" id="IPR019826">
    <property type="entry name" value="Carboxylesterase_B_AS"/>
</dbReference>
<evidence type="ECO:0000256" key="5">
    <source>
        <dbReference type="ARBA" id="ARBA00023180"/>
    </source>
</evidence>
<dbReference type="InterPro" id="IPR002018">
    <property type="entry name" value="CarbesteraseB"/>
</dbReference>
<reference evidence="8 9" key="1">
    <citation type="submission" date="2020-11" db="EMBL/GenBank/DDBJ databases">
        <authorList>
            <person name="Wallbank WR R."/>
            <person name="Pardo Diaz C."/>
            <person name="Kozak K."/>
            <person name="Martin S."/>
            <person name="Jiggins C."/>
            <person name="Moest M."/>
            <person name="Warren A I."/>
            <person name="Generalovic N T."/>
            <person name="Byers J.R.P. K."/>
            <person name="Montejo-Kovacevich G."/>
            <person name="Yen C E."/>
        </authorList>
    </citation>
    <scope>NUCLEOTIDE SEQUENCE [LARGE SCALE GENOMIC DNA]</scope>
</reference>
<feature type="signal peptide" evidence="6">
    <location>
        <begin position="1"/>
        <end position="18"/>
    </location>
</feature>
<protein>
    <recommendedName>
        <fullName evidence="6">Carboxylic ester hydrolase</fullName>
        <ecNumber evidence="6">3.1.1.-</ecNumber>
    </recommendedName>
</protein>
<dbReference type="InterPro" id="IPR029058">
    <property type="entry name" value="AB_hydrolase_fold"/>
</dbReference>
<dbReference type="EMBL" id="LR899010">
    <property type="protein sequence ID" value="CAD7081835.1"/>
    <property type="molecule type" value="Genomic_DNA"/>
</dbReference>
<dbReference type="Pfam" id="PF00135">
    <property type="entry name" value="COesterase"/>
    <property type="match status" value="1"/>
</dbReference>
<evidence type="ECO:0000256" key="2">
    <source>
        <dbReference type="ARBA" id="ARBA00022487"/>
    </source>
</evidence>
<keyword evidence="3 6" id="KW-0378">Hydrolase</keyword>
<feature type="chain" id="PRO_5031608830" description="Carboxylic ester hydrolase" evidence="6">
    <location>
        <begin position="19"/>
        <end position="605"/>
    </location>
</feature>
<feature type="domain" description="Carboxylesterase type B" evidence="7">
    <location>
        <begin position="27"/>
        <end position="530"/>
    </location>
</feature>
<evidence type="ECO:0000256" key="1">
    <source>
        <dbReference type="ARBA" id="ARBA00005964"/>
    </source>
</evidence>
<dbReference type="PROSITE" id="PS00122">
    <property type="entry name" value="CARBOXYLESTERASE_B_1"/>
    <property type="match status" value="1"/>
</dbReference>
<proteinExistence type="inferred from homology"/>
<organism evidence="8 9">
    <name type="scientific">Hermetia illucens</name>
    <name type="common">Black soldier fly</name>
    <dbReference type="NCBI Taxonomy" id="343691"/>
    <lineage>
        <taxon>Eukaryota</taxon>
        <taxon>Metazoa</taxon>
        <taxon>Ecdysozoa</taxon>
        <taxon>Arthropoda</taxon>
        <taxon>Hexapoda</taxon>
        <taxon>Insecta</taxon>
        <taxon>Pterygota</taxon>
        <taxon>Neoptera</taxon>
        <taxon>Endopterygota</taxon>
        <taxon>Diptera</taxon>
        <taxon>Brachycera</taxon>
        <taxon>Stratiomyomorpha</taxon>
        <taxon>Stratiomyidae</taxon>
        <taxon>Hermetiinae</taxon>
        <taxon>Hermetia</taxon>
    </lineage>
</organism>
<dbReference type="PANTHER" id="PTHR43142">
    <property type="entry name" value="CARBOXYLIC ESTER HYDROLASE"/>
    <property type="match status" value="1"/>
</dbReference>
<name>A0A7R8UJI3_HERIL</name>
<dbReference type="OrthoDB" id="19653at2759"/>
<dbReference type="EC" id="3.1.1.-" evidence="6"/>
<keyword evidence="4" id="KW-1015">Disulfide bond</keyword>
<evidence type="ECO:0000259" key="7">
    <source>
        <dbReference type="Pfam" id="PF00135"/>
    </source>
</evidence>
<dbReference type="Proteomes" id="UP000594454">
    <property type="component" value="Chromosome 2"/>
</dbReference>